<accession>A0A6M3M4V6</accession>
<name>A0A6M3M4V6_9ZZZZ</name>
<proteinExistence type="predicted"/>
<evidence type="ECO:0008006" key="2">
    <source>
        <dbReference type="Google" id="ProtNLM"/>
    </source>
</evidence>
<protein>
    <recommendedName>
        <fullName evidence="2">Peptidase</fullName>
    </recommendedName>
</protein>
<dbReference type="EMBL" id="MT143764">
    <property type="protein sequence ID" value="QJB02174.1"/>
    <property type="molecule type" value="Genomic_DNA"/>
</dbReference>
<evidence type="ECO:0000313" key="1">
    <source>
        <dbReference type="EMBL" id="QJB02174.1"/>
    </source>
</evidence>
<organism evidence="1">
    <name type="scientific">viral metagenome</name>
    <dbReference type="NCBI Taxonomy" id="1070528"/>
    <lineage>
        <taxon>unclassified sequences</taxon>
        <taxon>metagenomes</taxon>
        <taxon>organismal metagenomes</taxon>
    </lineage>
</organism>
<gene>
    <name evidence="1" type="ORF">MM171B01423_0005</name>
</gene>
<sequence>MKEVFYFLRDKEKRPVVTVCLLVLEEDGEHFVDTIKPFQAGTVVARGVAICSDKETPCINIKAKQRNGPGKARKQAYKALKATKDQFPIRRPEPIEVLNKVYVANDDCLYIGMYAYKGFYWPELSSKETRIVAAVWPERVKQDSTLSKTVSEMEAA</sequence>
<reference evidence="1" key="1">
    <citation type="submission" date="2020-03" db="EMBL/GenBank/DDBJ databases">
        <title>The deep terrestrial virosphere.</title>
        <authorList>
            <person name="Holmfeldt K."/>
            <person name="Nilsson E."/>
            <person name="Simone D."/>
            <person name="Lopez-Fernandez M."/>
            <person name="Wu X."/>
            <person name="de Brujin I."/>
            <person name="Lundin D."/>
            <person name="Andersson A."/>
            <person name="Bertilsson S."/>
            <person name="Dopson M."/>
        </authorList>
    </citation>
    <scope>NUCLEOTIDE SEQUENCE</scope>
    <source>
        <strain evidence="1">MM171B01423</strain>
    </source>
</reference>
<dbReference type="AlphaFoldDB" id="A0A6M3M4V6"/>